<dbReference type="EMBL" id="JALBUF010000020">
    <property type="protein sequence ID" value="MCI0184656.1"/>
    <property type="molecule type" value="Genomic_DNA"/>
</dbReference>
<keyword evidence="2" id="KW-1185">Reference proteome</keyword>
<dbReference type="AlphaFoldDB" id="A0A9X1VAI5"/>
<organism evidence="1 2">
    <name type="scientific">Sulfoacidibacillus ferrooxidans</name>
    <dbReference type="NCBI Taxonomy" id="2005001"/>
    <lineage>
        <taxon>Bacteria</taxon>
        <taxon>Bacillati</taxon>
        <taxon>Bacillota</taxon>
        <taxon>Bacilli</taxon>
        <taxon>Bacillales</taxon>
        <taxon>Alicyclobacillaceae</taxon>
        <taxon>Sulfoacidibacillus</taxon>
    </lineage>
</organism>
<proteinExistence type="predicted"/>
<gene>
    <name evidence="1" type="ORF">MM817_02953</name>
</gene>
<evidence type="ECO:0000313" key="2">
    <source>
        <dbReference type="Proteomes" id="UP001139263"/>
    </source>
</evidence>
<sequence length="122" mass="13926">MNKLLDGDDETLAKLRKQFGASAVRSRDLTGAGFYTHFELNDESLRLVGRPSFHFGDVIANKGDGDDLLGFVLFVKDGFLDYLEGYTFGIEQWPEDLANYHLTYSNGENRDIVKLRTKWKDQ</sequence>
<dbReference type="RefSeq" id="WP_241716507.1">
    <property type="nucleotide sequence ID" value="NZ_JALBUF010000020.1"/>
</dbReference>
<evidence type="ECO:0000313" key="1">
    <source>
        <dbReference type="EMBL" id="MCI0184656.1"/>
    </source>
</evidence>
<reference evidence="1" key="1">
    <citation type="submission" date="2022-03" db="EMBL/GenBank/DDBJ databases">
        <title>Draft Genome Sequence of Firmicute Strain S0AB, a Heterotrophic Iron/Sulfur-Oxidizing Extreme Acidophile.</title>
        <authorList>
            <person name="Vergara E."/>
            <person name="Pakostova E."/>
            <person name="Johnson D.B."/>
            <person name="Holmes D.S."/>
        </authorList>
    </citation>
    <scope>NUCLEOTIDE SEQUENCE</scope>
    <source>
        <strain evidence="1">S0AB</strain>
    </source>
</reference>
<comment type="caution">
    <text evidence="1">The sequence shown here is derived from an EMBL/GenBank/DDBJ whole genome shotgun (WGS) entry which is preliminary data.</text>
</comment>
<dbReference type="Proteomes" id="UP001139263">
    <property type="component" value="Unassembled WGS sequence"/>
</dbReference>
<accession>A0A9X1VAI5</accession>
<name>A0A9X1VAI5_9BACL</name>
<protein>
    <submittedName>
        <fullName evidence="1">Uncharacterized protein</fullName>
    </submittedName>
</protein>